<evidence type="ECO:0008006" key="4">
    <source>
        <dbReference type="Google" id="ProtNLM"/>
    </source>
</evidence>
<reference evidence="2 3" key="1">
    <citation type="submission" date="2014-04" db="EMBL/GenBank/DDBJ databases">
        <title>Characterization and application of a salt tolerant electro-active bacterium.</title>
        <authorList>
            <person name="Yang L."/>
            <person name="Wei S."/>
            <person name="Tay Q.X.M."/>
        </authorList>
    </citation>
    <scope>NUCLEOTIDE SEQUENCE [LARGE SCALE GENOMIC DNA]</scope>
    <source>
        <strain evidence="2 3">LY1</strain>
    </source>
</reference>
<dbReference type="Gene3D" id="2.40.160.10">
    <property type="entry name" value="Porin"/>
    <property type="match status" value="1"/>
</dbReference>
<dbReference type="EMBL" id="JMIH01000013">
    <property type="protein sequence ID" value="KEO75389.1"/>
    <property type="molecule type" value="Genomic_DNA"/>
</dbReference>
<dbReference type="SUPFAM" id="SSF56935">
    <property type="entry name" value="Porins"/>
    <property type="match status" value="1"/>
</dbReference>
<dbReference type="OrthoDB" id="9768080at2"/>
<feature type="chain" id="PRO_5001695748" description="Porin" evidence="1">
    <location>
        <begin position="21"/>
        <end position="423"/>
    </location>
</feature>
<sequence>MKFNLYISFLLGFICLNATAQQQPIPTDSIPLTNPDSLPKVKLIEELKYIKQPGLANAASKIYSSDHRFAISGFTEINSVSYLGEKLRGDDLELYYTNLYRFGFYFGFKLSDKIIFNSEIQTELLHDGFNEVNGEVNFEWMFDYLWHPSFNIRIGNYPIPLGYTNINEEPIAFYSVNRPESERIILPTQWLETGLLFYGVFLNNQMEYNLGVTKGLDASTMVEGTWIRRGRYHALNFTESIAGNGKLEYVGSENIKLGVAGYMGNAGRGLETPSGQAFNPKTRLFSAFAGYDLGIISIFALAMKGKMSETDRIYEFDEQVIGEETFGYYGEIRWDLLSILDKNKNWKLPLWIRYERLDTHASVIPSLDMIDYNHQNLEIISMGANLRPKKSLVFKANYQIRKNLAPSILPESDRIELGVGFIF</sequence>
<keyword evidence="3" id="KW-1185">Reference proteome</keyword>
<gene>
    <name evidence="2" type="ORF">EL17_02290</name>
</gene>
<dbReference type="Proteomes" id="UP000027821">
    <property type="component" value="Unassembled WGS sequence"/>
</dbReference>
<evidence type="ECO:0000313" key="3">
    <source>
        <dbReference type="Proteomes" id="UP000027821"/>
    </source>
</evidence>
<organism evidence="2 3">
    <name type="scientific">Anditalea andensis</name>
    <dbReference type="NCBI Taxonomy" id="1048983"/>
    <lineage>
        <taxon>Bacteria</taxon>
        <taxon>Pseudomonadati</taxon>
        <taxon>Bacteroidota</taxon>
        <taxon>Cytophagia</taxon>
        <taxon>Cytophagales</taxon>
        <taxon>Cytophagaceae</taxon>
        <taxon>Anditalea</taxon>
    </lineage>
</organism>
<protein>
    <recommendedName>
        <fullName evidence="4">Porin</fullName>
    </recommendedName>
</protein>
<proteinExistence type="predicted"/>
<dbReference type="InterPro" id="IPR023614">
    <property type="entry name" value="Porin_dom_sf"/>
</dbReference>
<dbReference type="RefSeq" id="WP_051719796.1">
    <property type="nucleotide sequence ID" value="NZ_JMIH01000013.1"/>
</dbReference>
<dbReference type="eggNOG" id="COG2433">
    <property type="taxonomic scope" value="Bacteria"/>
</dbReference>
<evidence type="ECO:0000313" key="2">
    <source>
        <dbReference type="EMBL" id="KEO75389.1"/>
    </source>
</evidence>
<name>A0A074L2H9_9BACT</name>
<accession>A0A074L2H9</accession>
<dbReference type="STRING" id="1048983.EL17_02290"/>
<evidence type="ECO:0000256" key="1">
    <source>
        <dbReference type="SAM" id="SignalP"/>
    </source>
</evidence>
<feature type="signal peptide" evidence="1">
    <location>
        <begin position="1"/>
        <end position="20"/>
    </location>
</feature>
<keyword evidence="1" id="KW-0732">Signal</keyword>
<dbReference type="AlphaFoldDB" id="A0A074L2H9"/>
<comment type="caution">
    <text evidence="2">The sequence shown here is derived from an EMBL/GenBank/DDBJ whole genome shotgun (WGS) entry which is preliminary data.</text>
</comment>